<evidence type="ECO:0000256" key="8">
    <source>
        <dbReference type="ARBA" id="ARBA00023237"/>
    </source>
</evidence>
<keyword evidence="4" id="KW-0430">Lectin</keyword>
<dbReference type="InterPro" id="IPR003558">
    <property type="entry name" value="CDtoxinA/C"/>
</dbReference>
<keyword evidence="6" id="KW-0472">Membrane</keyword>
<evidence type="ECO:0000256" key="1">
    <source>
        <dbReference type="ARBA" id="ARBA00004459"/>
    </source>
</evidence>
<keyword evidence="3 10" id="KW-0732">Signal</keyword>
<comment type="caution">
    <text evidence="11">The sequence shown here is derived from an EMBL/GenBank/DDBJ whole genome shotgun (WGS) entry which is preliminary data.</text>
</comment>
<dbReference type="Proteomes" id="UP000249746">
    <property type="component" value="Unassembled WGS sequence"/>
</dbReference>
<dbReference type="InterPro" id="IPR035992">
    <property type="entry name" value="Ricin_B-like_lectins"/>
</dbReference>
<evidence type="ECO:0000256" key="7">
    <source>
        <dbReference type="ARBA" id="ARBA00023139"/>
    </source>
</evidence>
<protein>
    <submittedName>
        <fullName evidence="11">Cytolethal distending toxin subunit A</fullName>
    </submittedName>
</protein>
<dbReference type="EMBL" id="NBIU01000002">
    <property type="protein sequence ID" value="PZT48984.1"/>
    <property type="molecule type" value="Genomic_DNA"/>
</dbReference>
<dbReference type="GO" id="GO:0030246">
    <property type="term" value="F:carbohydrate binding"/>
    <property type="evidence" value="ECO:0007669"/>
    <property type="project" value="UniProtKB-KW"/>
</dbReference>
<evidence type="ECO:0000256" key="6">
    <source>
        <dbReference type="ARBA" id="ARBA00023136"/>
    </source>
</evidence>
<dbReference type="Pfam" id="PF03498">
    <property type="entry name" value="CDtoxinA"/>
    <property type="match status" value="1"/>
</dbReference>
<evidence type="ECO:0000256" key="9">
    <source>
        <dbReference type="ARBA" id="ARBA00023288"/>
    </source>
</evidence>
<gene>
    <name evidence="11" type="ORF">B6S12_01430</name>
</gene>
<evidence type="ECO:0000256" key="3">
    <source>
        <dbReference type="ARBA" id="ARBA00022729"/>
    </source>
</evidence>
<name>A0A2W6MWU5_9HELI</name>
<evidence type="ECO:0000256" key="4">
    <source>
        <dbReference type="ARBA" id="ARBA00022734"/>
    </source>
</evidence>
<keyword evidence="5" id="KW-0843">Virulence</keyword>
<evidence type="ECO:0000313" key="12">
    <source>
        <dbReference type="Proteomes" id="UP000249746"/>
    </source>
</evidence>
<dbReference type="GO" id="GO:0090729">
    <property type="term" value="F:toxin activity"/>
    <property type="evidence" value="ECO:0007669"/>
    <property type="project" value="UniProtKB-KW"/>
</dbReference>
<reference evidence="11 12" key="1">
    <citation type="submission" date="2017-03" db="EMBL/GenBank/DDBJ databases">
        <title>Genomic and clinical evidence uncovers the enterohepatic species Helicobacter valdiviensis as a potential human intestinal pathogen.</title>
        <authorList>
            <person name="Fresia P."/>
            <person name="Jara R."/>
            <person name="Sierra R."/>
            <person name="Ferres I."/>
            <person name="Greif G."/>
            <person name="Iraola G."/>
            <person name="Collado L."/>
        </authorList>
    </citation>
    <scope>NUCLEOTIDE SEQUENCE [LARGE SCALE GENOMIC DNA]</scope>
    <source>
        <strain evidence="11 12">WBE14</strain>
    </source>
</reference>
<sequence length="196" mass="22215">MKRIRKLFLALSISFVCFNPLFAEDPGELSEFTQIFTIRSLETGISLSPFRETSQRLIDQNWRIREIQPNDTIKQRDKRLSKIVPFGYVQFVNPSNEDICLAILDKGFFGGKSCSKDLEDGTLETIFSIMPTNTAGVQIRSLVLEANECIVTYYNPNVPIENRFGLQPCTIDETLPAALNELMFFAPPLIEATPIE</sequence>
<dbReference type="SUPFAM" id="SSF50370">
    <property type="entry name" value="Ricin B-like lectins"/>
    <property type="match status" value="1"/>
</dbReference>
<feature type="chain" id="PRO_5016027320" evidence="10">
    <location>
        <begin position="24"/>
        <end position="196"/>
    </location>
</feature>
<keyword evidence="12" id="KW-1185">Reference proteome</keyword>
<evidence type="ECO:0000256" key="10">
    <source>
        <dbReference type="SAM" id="SignalP"/>
    </source>
</evidence>
<dbReference type="Gene3D" id="2.80.10.50">
    <property type="match status" value="1"/>
</dbReference>
<dbReference type="AlphaFoldDB" id="A0A2W6MWU5"/>
<keyword evidence="9" id="KW-0449">Lipoprotein</keyword>
<keyword evidence="8" id="KW-0998">Cell outer membrane</keyword>
<dbReference type="RefSeq" id="WP_111229042.1">
    <property type="nucleotide sequence ID" value="NZ_NBIU01000002.1"/>
</dbReference>
<evidence type="ECO:0000313" key="11">
    <source>
        <dbReference type="EMBL" id="PZT48984.1"/>
    </source>
</evidence>
<feature type="signal peptide" evidence="10">
    <location>
        <begin position="1"/>
        <end position="23"/>
    </location>
</feature>
<dbReference type="GO" id="GO:0009279">
    <property type="term" value="C:cell outer membrane"/>
    <property type="evidence" value="ECO:0007669"/>
    <property type="project" value="UniProtKB-SubCell"/>
</dbReference>
<accession>A0A2W6MWU5</accession>
<comment type="subcellular location">
    <subcellularLocation>
        <location evidence="1">Cell outer membrane</location>
        <topology evidence="1">Lipid-anchor</topology>
    </subcellularLocation>
</comment>
<evidence type="ECO:0000256" key="2">
    <source>
        <dbReference type="ARBA" id="ARBA00022656"/>
    </source>
</evidence>
<dbReference type="OrthoDB" id="5322270at2"/>
<dbReference type="CDD" id="cd23413">
    <property type="entry name" value="beta-trefoil_Ricin_CdtC"/>
    <property type="match status" value="1"/>
</dbReference>
<organism evidence="11 12">
    <name type="scientific">Helicobacter valdiviensis</name>
    <dbReference type="NCBI Taxonomy" id="1458358"/>
    <lineage>
        <taxon>Bacteria</taxon>
        <taxon>Pseudomonadati</taxon>
        <taxon>Campylobacterota</taxon>
        <taxon>Epsilonproteobacteria</taxon>
        <taxon>Campylobacterales</taxon>
        <taxon>Helicobacteraceae</taxon>
        <taxon>Helicobacter</taxon>
    </lineage>
</organism>
<proteinExistence type="predicted"/>
<keyword evidence="7" id="KW-0564">Palmitate</keyword>
<evidence type="ECO:0000256" key="5">
    <source>
        <dbReference type="ARBA" id="ARBA00023026"/>
    </source>
</evidence>
<keyword evidence="2" id="KW-0800">Toxin</keyword>